<keyword evidence="3" id="KW-0238">DNA-binding</keyword>
<dbReference type="GO" id="GO:2000142">
    <property type="term" value="P:regulation of DNA-templated transcription initiation"/>
    <property type="evidence" value="ECO:0007669"/>
    <property type="project" value="TreeGrafter"/>
</dbReference>
<comment type="caution">
    <text evidence="7">The sequence shown here is derived from an EMBL/GenBank/DDBJ whole genome shotgun (WGS) entry which is preliminary data.</text>
</comment>
<dbReference type="PROSITE" id="PS50931">
    <property type="entry name" value="HTH_LYSR"/>
    <property type="match status" value="1"/>
</dbReference>
<protein>
    <submittedName>
        <fullName evidence="7">LysR family nitrogen assimilation transcriptional regulator</fullName>
    </submittedName>
</protein>
<organism evidence="7 10">
    <name type="scientific">Paracoccus versutus</name>
    <name type="common">Thiobacillus versutus</name>
    <dbReference type="NCBI Taxonomy" id="34007"/>
    <lineage>
        <taxon>Bacteria</taxon>
        <taxon>Pseudomonadati</taxon>
        <taxon>Pseudomonadota</taxon>
        <taxon>Alphaproteobacteria</taxon>
        <taxon>Rhodobacterales</taxon>
        <taxon>Paracoccaceae</taxon>
        <taxon>Paracoccus</taxon>
    </lineage>
</organism>
<evidence type="ECO:0000256" key="3">
    <source>
        <dbReference type="ARBA" id="ARBA00023125"/>
    </source>
</evidence>
<name>A0A3E0BXM2_PARVE</name>
<sequence length="329" mass="35661">MTAVDNKPPRLELRQLRYVAMVAECGSITRAAARLGIAQPSLSEALSRLEQDLDTALLVRGKHGVILTEAGATLAETGRQVLDTIDTALEQVQKLGHQSRREIAVGLPMTLTGLMAVPLADSIAHEHPDIRVQITEATTTVLLEQLASGALDLAVCYGGADFDAFAAQPIFEEELFLVAASDNWSESPVIDGLAQKAIAFDRLADLPLVLPAKQNPMRLMLDRLAKAHKCELKPLLELDSLLSLVTFASRASAHIVLSHAAVVKEVANGTLVLVPFREPAPTHTAYLLRRRDRPVSSASLLVERMILSVLAEMIARYRLKARLLKPAGD</sequence>
<keyword evidence="5" id="KW-0804">Transcription</keyword>
<dbReference type="EMBL" id="QTUJ01000001">
    <property type="protein sequence ID" value="REF72009.1"/>
    <property type="molecule type" value="Genomic_DNA"/>
</dbReference>
<dbReference type="Pfam" id="PF03466">
    <property type="entry name" value="LysR_substrate"/>
    <property type="match status" value="1"/>
</dbReference>
<keyword evidence="2" id="KW-0805">Transcription regulation</keyword>
<dbReference type="SUPFAM" id="SSF46785">
    <property type="entry name" value="Winged helix' DNA-binding domain"/>
    <property type="match status" value="1"/>
</dbReference>
<dbReference type="PRINTS" id="PR00039">
    <property type="entry name" value="HTHLYSR"/>
</dbReference>
<proteinExistence type="inferred from homology"/>
<dbReference type="PANTHER" id="PTHR30293">
    <property type="entry name" value="TRANSCRIPTIONAL REGULATORY PROTEIN NAC-RELATED"/>
    <property type="match status" value="1"/>
</dbReference>
<evidence type="ECO:0000313" key="10">
    <source>
        <dbReference type="Proteomes" id="UP000256941"/>
    </source>
</evidence>
<accession>A0A3E0BXM2</accession>
<dbReference type="OrthoDB" id="9815174at2"/>
<gene>
    <name evidence="8" type="ORF">ATH84_101224</name>
    <name evidence="7" type="ORF">BDD41_0473</name>
</gene>
<reference evidence="9 10" key="1">
    <citation type="submission" date="2018-08" db="EMBL/GenBank/DDBJ databases">
        <title>Genomic Encyclopedia of Archaeal and Bacterial Type Strains, Phase II (KMG-II): from individual species to whole genera.</title>
        <authorList>
            <person name="Goeker M."/>
        </authorList>
    </citation>
    <scope>NUCLEOTIDE SEQUENCE [LARGE SCALE GENOMIC DNA]</scope>
    <source>
        <strain evidence="7 10">DSM 17099</strain>
        <strain evidence="8 9">DSM 582</strain>
    </source>
</reference>
<dbReference type="InterPro" id="IPR036390">
    <property type="entry name" value="WH_DNA-bd_sf"/>
</dbReference>
<evidence type="ECO:0000313" key="7">
    <source>
        <dbReference type="EMBL" id="REF72009.1"/>
    </source>
</evidence>
<evidence type="ECO:0000313" key="8">
    <source>
        <dbReference type="EMBL" id="REG47006.1"/>
    </source>
</evidence>
<dbReference type="Pfam" id="PF00126">
    <property type="entry name" value="HTH_1"/>
    <property type="match status" value="1"/>
</dbReference>
<dbReference type="SUPFAM" id="SSF53850">
    <property type="entry name" value="Periplasmic binding protein-like II"/>
    <property type="match status" value="1"/>
</dbReference>
<dbReference type="FunFam" id="1.10.10.10:FF:000001">
    <property type="entry name" value="LysR family transcriptional regulator"/>
    <property type="match status" value="1"/>
</dbReference>
<accession>A0A3D9XYK3</accession>
<evidence type="ECO:0000313" key="9">
    <source>
        <dbReference type="Proteomes" id="UP000256794"/>
    </source>
</evidence>
<keyword evidence="4" id="KW-0010">Activator</keyword>
<evidence type="ECO:0000256" key="2">
    <source>
        <dbReference type="ARBA" id="ARBA00023015"/>
    </source>
</evidence>
<evidence type="ECO:0000256" key="4">
    <source>
        <dbReference type="ARBA" id="ARBA00023159"/>
    </source>
</evidence>
<dbReference type="GO" id="GO:0003677">
    <property type="term" value="F:DNA binding"/>
    <property type="evidence" value="ECO:0007669"/>
    <property type="project" value="UniProtKB-KW"/>
</dbReference>
<keyword evidence="9" id="KW-1185">Reference proteome</keyword>
<dbReference type="EMBL" id="QUMX01000012">
    <property type="protein sequence ID" value="REG47006.1"/>
    <property type="molecule type" value="Genomic_DNA"/>
</dbReference>
<dbReference type="PANTHER" id="PTHR30293:SF0">
    <property type="entry name" value="NITROGEN ASSIMILATION REGULATORY PROTEIN NAC"/>
    <property type="match status" value="1"/>
</dbReference>
<feature type="domain" description="HTH lysR-type" evidence="6">
    <location>
        <begin position="11"/>
        <end position="68"/>
    </location>
</feature>
<dbReference type="GO" id="GO:0003700">
    <property type="term" value="F:DNA-binding transcription factor activity"/>
    <property type="evidence" value="ECO:0007669"/>
    <property type="project" value="InterPro"/>
</dbReference>
<dbReference type="InterPro" id="IPR000847">
    <property type="entry name" value="LysR_HTH_N"/>
</dbReference>
<dbReference type="Gene3D" id="3.40.190.290">
    <property type="match status" value="1"/>
</dbReference>
<dbReference type="RefSeq" id="WP_036753478.1">
    <property type="nucleotide sequence ID" value="NZ_CP035287.1"/>
</dbReference>
<dbReference type="Proteomes" id="UP000256941">
    <property type="component" value="Unassembled WGS sequence"/>
</dbReference>
<evidence type="ECO:0000256" key="1">
    <source>
        <dbReference type="ARBA" id="ARBA00009437"/>
    </source>
</evidence>
<dbReference type="InterPro" id="IPR005119">
    <property type="entry name" value="LysR_subst-bd"/>
</dbReference>
<dbReference type="InterPro" id="IPR036388">
    <property type="entry name" value="WH-like_DNA-bd_sf"/>
</dbReference>
<dbReference type="Proteomes" id="UP000256794">
    <property type="component" value="Unassembled WGS sequence"/>
</dbReference>
<dbReference type="Gene3D" id="1.10.10.10">
    <property type="entry name" value="Winged helix-like DNA-binding domain superfamily/Winged helix DNA-binding domain"/>
    <property type="match status" value="1"/>
</dbReference>
<evidence type="ECO:0000256" key="5">
    <source>
        <dbReference type="ARBA" id="ARBA00023163"/>
    </source>
</evidence>
<comment type="similarity">
    <text evidence="1">Belongs to the LysR transcriptional regulatory family.</text>
</comment>
<dbReference type="AlphaFoldDB" id="A0A3E0BXM2"/>
<evidence type="ECO:0000259" key="6">
    <source>
        <dbReference type="PROSITE" id="PS50931"/>
    </source>
</evidence>